<dbReference type="PROSITE" id="PS00933">
    <property type="entry name" value="FGGY_KINASES_1"/>
    <property type="match status" value="1"/>
</dbReference>
<dbReference type="InterPro" id="IPR018485">
    <property type="entry name" value="FGGY_C"/>
</dbReference>
<dbReference type="SUPFAM" id="SSF53067">
    <property type="entry name" value="Actin-like ATPase domain"/>
    <property type="match status" value="2"/>
</dbReference>
<dbReference type="InterPro" id="IPR018483">
    <property type="entry name" value="Carb_kinase_FGGY_CS"/>
</dbReference>
<evidence type="ECO:0000256" key="2">
    <source>
        <dbReference type="ARBA" id="ARBA00022679"/>
    </source>
</evidence>
<dbReference type="PANTHER" id="PTHR43095">
    <property type="entry name" value="SUGAR KINASE"/>
    <property type="match status" value="1"/>
</dbReference>
<name>A0A9E7BYD5_9ACTN</name>
<dbReference type="PROSITE" id="PS00445">
    <property type="entry name" value="FGGY_KINASES_2"/>
    <property type="match status" value="1"/>
</dbReference>
<dbReference type="Proteomes" id="UP001162834">
    <property type="component" value="Chromosome"/>
</dbReference>
<keyword evidence="2 4" id="KW-0808">Transferase</keyword>
<dbReference type="PIRSF" id="PIRSF000538">
    <property type="entry name" value="GlpK"/>
    <property type="match status" value="1"/>
</dbReference>
<keyword evidence="3 4" id="KW-0418">Kinase</keyword>
<dbReference type="EMBL" id="CP087164">
    <property type="protein sequence ID" value="UGS34320.1"/>
    <property type="molecule type" value="Genomic_DNA"/>
</dbReference>
<evidence type="ECO:0000256" key="1">
    <source>
        <dbReference type="ARBA" id="ARBA00009156"/>
    </source>
</evidence>
<dbReference type="GO" id="GO:0004856">
    <property type="term" value="F:D-xylulokinase activity"/>
    <property type="evidence" value="ECO:0007669"/>
    <property type="project" value="UniProtKB-EC"/>
</dbReference>
<feature type="domain" description="Carbohydrate kinase FGGY C-terminal" evidence="6">
    <location>
        <begin position="251"/>
        <end position="438"/>
    </location>
</feature>
<comment type="similarity">
    <text evidence="1 4">Belongs to the FGGY kinase family.</text>
</comment>
<gene>
    <name evidence="7" type="primary">xylB_2</name>
    <name evidence="7" type="ORF">DSM104329_00696</name>
</gene>
<reference evidence="7" key="1">
    <citation type="journal article" date="2022" name="Int. J. Syst. Evol. Microbiol.">
        <title>Pseudomonas aegrilactucae sp. nov. and Pseudomonas morbosilactucae sp. nov., pathogens causing bacterial rot of lettuce in Japan.</title>
        <authorList>
            <person name="Sawada H."/>
            <person name="Fujikawa T."/>
            <person name="Satou M."/>
        </authorList>
    </citation>
    <scope>NUCLEOTIDE SEQUENCE</scope>
    <source>
        <strain evidence="7">0166_1</strain>
    </source>
</reference>
<protein>
    <submittedName>
        <fullName evidence="7">Xylulose kinase</fullName>
        <ecNumber evidence="7">2.7.1.17</ecNumber>
    </submittedName>
</protein>
<sequence length="498" mass="51745">MTQVVLGVDLGTTSAKATAFDVRGGEHGGGEARYPLDEPAHGHAVQDPGLVIEATVAAIRQAAASAQAAGAQVCGIALSSAMHSLLALDAHDRPLTPLITWADTRAASQAERLKAEHPELHARTGTPLHPMAPLPKLVWLREHEPAVCAAARRWVGVKELVLRRLAGEWALDHSVASGTGLMASRTLDWDPEALQIAGVRAGQLATLVPAKQCFALTATDLGLPAGVPVIAGAGDGPLANLGVGAVRPGVAACSIGTSGALRVMVEDPRVDPAGRLFCYALTPGRWAVGGAINNGGVVLRWAGEALAPDLGEHAEAQLLALAAEVPAGSEGLIMLPYLLSERAPHWSALPRGAYVGLTRGHHRGHLIRAAVEGVCQQLGLVLASVRDAGFEVRELRATGGFARSDLWRQILTDVLGMPVGFPAGHQGSGFGAALLGMEALGLIDSIERAADLVAIDEELQPGAEAAEAYAELQPVFVSLYDALAPAFRRLRRFDPGSG</sequence>
<dbReference type="Gene3D" id="3.30.420.40">
    <property type="match status" value="2"/>
</dbReference>
<evidence type="ECO:0000259" key="6">
    <source>
        <dbReference type="Pfam" id="PF02782"/>
    </source>
</evidence>
<dbReference type="Pfam" id="PF00370">
    <property type="entry name" value="FGGY_N"/>
    <property type="match status" value="1"/>
</dbReference>
<evidence type="ECO:0000313" key="8">
    <source>
        <dbReference type="Proteomes" id="UP001162834"/>
    </source>
</evidence>
<dbReference type="AlphaFoldDB" id="A0A9E7BYD5"/>
<evidence type="ECO:0000256" key="4">
    <source>
        <dbReference type="RuleBase" id="RU003733"/>
    </source>
</evidence>
<organism evidence="7 8">
    <name type="scientific">Capillimicrobium parvum</name>
    <dbReference type="NCBI Taxonomy" id="2884022"/>
    <lineage>
        <taxon>Bacteria</taxon>
        <taxon>Bacillati</taxon>
        <taxon>Actinomycetota</taxon>
        <taxon>Thermoleophilia</taxon>
        <taxon>Solirubrobacterales</taxon>
        <taxon>Capillimicrobiaceae</taxon>
        <taxon>Capillimicrobium</taxon>
    </lineage>
</organism>
<dbReference type="EC" id="2.7.1.17" evidence="7"/>
<dbReference type="InterPro" id="IPR018484">
    <property type="entry name" value="FGGY_N"/>
</dbReference>
<dbReference type="Pfam" id="PF02782">
    <property type="entry name" value="FGGY_C"/>
    <property type="match status" value="1"/>
</dbReference>
<evidence type="ECO:0000259" key="5">
    <source>
        <dbReference type="Pfam" id="PF00370"/>
    </source>
</evidence>
<evidence type="ECO:0000313" key="7">
    <source>
        <dbReference type="EMBL" id="UGS34320.1"/>
    </source>
</evidence>
<dbReference type="InterPro" id="IPR050406">
    <property type="entry name" value="FGGY_Carb_Kinase"/>
</dbReference>
<accession>A0A9E7BYD5</accession>
<dbReference type="CDD" id="cd07770">
    <property type="entry name" value="ASKHA_NBD_FGGY_GntK"/>
    <property type="match status" value="1"/>
</dbReference>
<proteinExistence type="inferred from homology"/>
<dbReference type="InterPro" id="IPR043129">
    <property type="entry name" value="ATPase_NBD"/>
</dbReference>
<dbReference type="PANTHER" id="PTHR43095:SF2">
    <property type="entry name" value="GLUCONOKINASE"/>
    <property type="match status" value="1"/>
</dbReference>
<evidence type="ECO:0000256" key="3">
    <source>
        <dbReference type="ARBA" id="ARBA00022777"/>
    </source>
</evidence>
<dbReference type="InterPro" id="IPR000577">
    <property type="entry name" value="Carb_kinase_FGGY"/>
</dbReference>
<feature type="domain" description="Carbohydrate kinase FGGY N-terminal" evidence="5">
    <location>
        <begin position="4"/>
        <end position="242"/>
    </location>
</feature>
<dbReference type="RefSeq" id="WP_259314004.1">
    <property type="nucleotide sequence ID" value="NZ_CP087164.1"/>
</dbReference>
<keyword evidence="8" id="KW-1185">Reference proteome</keyword>
<dbReference type="KEGG" id="sbae:DSM104329_00696"/>